<dbReference type="Proteomes" id="UP001500707">
    <property type="component" value="Unassembled WGS sequence"/>
</dbReference>
<accession>A0ABP6XS95</accession>
<dbReference type="SUPFAM" id="SSF53271">
    <property type="entry name" value="PRTase-like"/>
    <property type="match status" value="1"/>
</dbReference>
<sequence>MSLDQELAAGYDEITVFLPPGLRLGELRADLFAAGYRAAPQRGAASGEASVPDLDPYAFQTRPTILRRLAAILAERLPDRLDRLVAASASAVPLTTAVALHTGLPFAVAGETTTSESPPLGDIHRGERIAVLAALTVSGDTAVRTAALVQAQGAEVCGVFTAVDRTQGASGLLDGAELDLHVLFPEGSADR</sequence>
<comment type="caution">
    <text evidence="1">The sequence shown here is derived from an EMBL/GenBank/DDBJ whole genome shotgun (WGS) entry which is preliminary data.</text>
</comment>
<evidence type="ECO:0008006" key="3">
    <source>
        <dbReference type="Google" id="ProtNLM"/>
    </source>
</evidence>
<dbReference type="RefSeq" id="WP_346184406.1">
    <property type="nucleotide sequence ID" value="NZ_BAABCE010000012.1"/>
</dbReference>
<proteinExistence type="predicted"/>
<keyword evidence="2" id="KW-1185">Reference proteome</keyword>
<gene>
    <name evidence="1" type="ORF">GCM10022295_61010</name>
</gene>
<dbReference type="CDD" id="cd06223">
    <property type="entry name" value="PRTases_typeI"/>
    <property type="match status" value="1"/>
</dbReference>
<reference evidence="2" key="1">
    <citation type="journal article" date="2019" name="Int. J. Syst. Evol. Microbiol.">
        <title>The Global Catalogue of Microorganisms (GCM) 10K type strain sequencing project: providing services to taxonomists for standard genome sequencing and annotation.</title>
        <authorList>
            <consortium name="The Broad Institute Genomics Platform"/>
            <consortium name="The Broad Institute Genome Sequencing Center for Infectious Disease"/>
            <person name="Wu L."/>
            <person name="Ma J."/>
        </authorList>
    </citation>
    <scope>NUCLEOTIDE SEQUENCE [LARGE SCALE GENOMIC DNA]</scope>
    <source>
        <strain evidence="2">JCM 17656</strain>
    </source>
</reference>
<dbReference type="InterPro" id="IPR029057">
    <property type="entry name" value="PRTase-like"/>
</dbReference>
<dbReference type="Gene3D" id="3.40.50.2020">
    <property type="match status" value="1"/>
</dbReference>
<dbReference type="EMBL" id="BAABCE010000012">
    <property type="protein sequence ID" value="GAA3570886.1"/>
    <property type="molecule type" value="Genomic_DNA"/>
</dbReference>
<name>A0ABP6XS95_9ACTN</name>
<dbReference type="InterPro" id="IPR000836">
    <property type="entry name" value="PRTase_dom"/>
</dbReference>
<protein>
    <recommendedName>
        <fullName evidence="3">Orotate phosphoribosyltransferase</fullName>
    </recommendedName>
</protein>
<evidence type="ECO:0000313" key="1">
    <source>
        <dbReference type="EMBL" id="GAA3570886.1"/>
    </source>
</evidence>
<evidence type="ECO:0000313" key="2">
    <source>
        <dbReference type="Proteomes" id="UP001500707"/>
    </source>
</evidence>
<organism evidence="1 2">
    <name type="scientific">Streptomyces osmaniensis</name>
    <dbReference type="NCBI Taxonomy" id="593134"/>
    <lineage>
        <taxon>Bacteria</taxon>
        <taxon>Bacillati</taxon>
        <taxon>Actinomycetota</taxon>
        <taxon>Actinomycetes</taxon>
        <taxon>Kitasatosporales</taxon>
        <taxon>Streptomycetaceae</taxon>
        <taxon>Streptomyces</taxon>
    </lineage>
</organism>